<dbReference type="PROSITE" id="PS50404">
    <property type="entry name" value="GST_NTER"/>
    <property type="match status" value="1"/>
</dbReference>
<dbReference type="SUPFAM" id="SSF52833">
    <property type="entry name" value="Thioredoxin-like"/>
    <property type="match status" value="1"/>
</dbReference>
<keyword evidence="6" id="KW-0828">Tyrosine catabolism</keyword>
<dbReference type="InterPro" id="IPR004045">
    <property type="entry name" value="Glutathione_S-Trfase_N"/>
</dbReference>
<organism evidence="10 11">
    <name type="scientific">Orchesella cincta</name>
    <name type="common">Springtail</name>
    <name type="synonym">Podura cincta</name>
    <dbReference type="NCBI Taxonomy" id="48709"/>
    <lineage>
        <taxon>Eukaryota</taxon>
        <taxon>Metazoa</taxon>
        <taxon>Ecdysozoa</taxon>
        <taxon>Arthropoda</taxon>
        <taxon>Hexapoda</taxon>
        <taxon>Collembola</taxon>
        <taxon>Entomobryomorpha</taxon>
        <taxon>Entomobryoidea</taxon>
        <taxon>Orchesellidae</taxon>
        <taxon>Orchesellinae</taxon>
        <taxon>Orchesella</taxon>
    </lineage>
</organism>
<dbReference type="UniPathway" id="UPA00139">
    <property type="reaction ID" value="UER00340"/>
</dbReference>
<dbReference type="InterPro" id="IPR005955">
    <property type="entry name" value="GST_Zeta"/>
</dbReference>
<evidence type="ECO:0000256" key="1">
    <source>
        <dbReference type="ARBA" id="ARBA00001622"/>
    </source>
</evidence>
<comment type="pathway">
    <text evidence="3">Amino-acid degradation; L-phenylalanine degradation; acetoacetate and fumarate from L-phenylalanine: step 5/6.</text>
</comment>
<comment type="catalytic activity">
    <reaction evidence="1">
        <text>4-maleylacetoacetate = 4-fumarylacetoacetate</text>
        <dbReference type="Rhea" id="RHEA:14817"/>
        <dbReference type="ChEBI" id="CHEBI:17105"/>
        <dbReference type="ChEBI" id="CHEBI:18034"/>
        <dbReference type="EC" id="5.2.1.2"/>
    </reaction>
</comment>
<dbReference type="InterPro" id="IPR010987">
    <property type="entry name" value="Glutathione-S-Trfase_C-like"/>
</dbReference>
<dbReference type="PANTHER" id="PTHR42673:SF4">
    <property type="entry name" value="MALEYLACETOACETATE ISOMERASE"/>
    <property type="match status" value="1"/>
</dbReference>
<sequence>MNRLRAREELELYLNRNTMVLPGLVIINRVRPLFNASLPFIVQRESFGCAVRSLKNFHTSVSKMSKPTLYNYFRSSASWRVRIALAYKGIDYEYVSVNLLQKEQVGEEYLKVNPLGQVPAFVHNGNTITQSVAILQYIEDNYPNPPLIPKDPLKKARVLEICEIIGSGIQPLQNASVILKIDSEDASKRIEWAKFWIEKGFTALEKLLEQTSGKYCFGDELTLADCFLVPQAAQATRFKVNVSEFPIISRINETLKKLEPFQKGDAFVQSDCPDELKSQQKLE</sequence>
<dbReference type="CDD" id="cd03042">
    <property type="entry name" value="GST_N_Zeta"/>
    <property type="match status" value="1"/>
</dbReference>
<dbReference type="EMBL" id="LJIJ01000040">
    <property type="protein sequence ID" value="ODN04598.1"/>
    <property type="molecule type" value="Genomic_DNA"/>
</dbReference>
<comment type="similarity">
    <text evidence="4">Belongs to the GST superfamily. Zeta family.</text>
</comment>
<dbReference type="PROSITE" id="PS50405">
    <property type="entry name" value="GST_CTER"/>
    <property type="match status" value="1"/>
</dbReference>
<dbReference type="Proteomes" id="UP000094527">
    <property type="component" value="Unassembled WGS sequence"/>
</dbReference>
<protein>
    <recommendedName>
        <fullName evidence="5">maleylacetoacetate isomerase</fullName>
        <ecNumber evidence="5">5.2.1.2</ecNumber>
    </recommendedName>
</protein>
<proteinExistence type="inferred from homology"/>
<evidence type="ECO:0000259" key="8">
    <source>
        <dbReference type="PROSITE" id="PS50404"/>
    </source>
</evidence>
<dbReference type="GO" id="GO:0006572">
    <property type="term" value="P:L-tyrosine catabolic process"/>
    <property type="evidence" value="ECO:0007669"/>
    <property type="project" value="UniProtKB-KW"/>
</dbReference>
<evidence type="ECO:0000256" key="2">
    <source>
        <dbReference type="ARBA" id="ARBA00001955"/>
    </source>
</evidence>
<dbReference type="InterPro" id="IPR040079">
    <property type="entry name" value="Glutathione_S-Trfase"/>
</dbReference>
<reference evidence="10 11" key="1">
    <citation type="journal article" date="2016" name="Genome Biol. Evol.">
        <title>Gene Family Evolution Reflects Adaptation to Soil Environmental Stressors in the Genome of the Collembolan Orchesella cincta.</title>
        <authorList>
            <person name="Faddeeva-Vakhrusheva A."/>
            <person name="Derks M.F."/>
            <person name="Anvar S.Y."/>
            <person name="Agamennone V."/>
            <person name="Suring W."/>
            <person name="Smit S."/>
            <person name="van Straalen N.M."/>
            <person name="Roelofs D."/>
        </authorList>
    </citation>
    <scope>NUCLEOTIDE SEQUENCE [LARGE SCALE GENOMIC DNA]</scope>
    <source>
        <tissue evidence="10">Mixed pool</tissue>
    </source>
</reference>
<evidence type="ECO:0000256" key="6">
    <source>
        <dbReference type="ARBA" id="ARBA00022878"/>
    </source>
</evidence>
<gene>
    <name evidence="10" type="ORF">Ocin01_02090</name>
</gene>
<dbReference type="Pfam" id="PF02798">
    <property type="entry name" value="GST_N"/>
    <property type="match status" value="1"/>
</dbReference>
<evidence type="ECO:0000313" key="10">
    <source>
        <dbReference type="EMBL" id="ODN04598.1"/>
    </source>
</evidence>
<dbReference type="OMA" id="HWISQGL"/>
<dbReference type="EC" id="5.2.1.2" evidence="5"/>
<dbReference type="OrthoDB" id="202840at2759"/>
<keyword evidence="10" id="KW-0413">Isomerase</keyword>
<dbReference type="InterPro" id="IPR034333">
    <property type="entry name" value="GST_Zeta_N"/>
</dbReference>
<feature type="domain" description="GST N-terminal" evidence="8">
    <location>
        <begin position="65"/>
        <end position="146"/>
    </location>
</feature>
<evidence type="ECO:0000259" key="9">
    <source>
        <dbReference type="PROSITE" id="PS50405"/>
    </source>
</evidence>
<evidence type="ECO:0000256" key="7">
    <source>
        <dbReference type="ARBA" id="ARBA00023232"/>
    </source>
</evidence>
<name>A0A1D2NH44_ORCCI</name>
<dbReference type="GO" id="GO:0006749">
    <property type="term" value="P:glutathione metabolic process"/>
    <property type="evidence" value="ECO:0007669"/>
    <property type="project" value="TreeGrafter"/>
</dbReference>
<dbReference type="SFLD" id="SFLDS00019">
    <property type="entry name" value="Glutathione_Transferase_(cytos"/>
    <property type="match status" value="1"/>
</dbReference>
<comment type="caution">
    <text evidence="10">The sequence shown here is derived from an EMBL/GenBank/DDBJ whole genome shotgun (WGS) entry which is preliminary data.</text>
</comment>
<dbReference type="InterPro" id="IPR036249">
    <property type="entry name" value="Thioredoxin-like_sf"/>
</dbReference>
<dbReference type="GO" id="GO:0004364">
    <property type="term" value="F:glutathione transferase activity"/>
    <property type="evidence" value="ECO:0007669"/>
    <property type="project" value="TreeGrafter"/>
</dbReference>
<dbReference type="STRING" id="48709.A0A1D2NH44"/>
<dbReference type="Gene3D" id="1.20.1050.10">
    <property type="match status" value="1"/>
</dbReference>
<dbReference type="FunFam" id="1.20.1050.10:FF:000010">
    <property type="entry name" value="Maleylacetoacetate isomerase isoform 1"/>
    <property type="match status" value="1"/>
</dbReference>
<dbReference type="NCBIfam" id="TIGR01262">
    <property type="entry name" value="maiA"/>
    <property type="match status" value="1"/>
</dbReference>
<dbReference type="GO" id="GO:0006559">
    <property type="term" value="P:L-phenylalanine catabolic process"/>
    <property type="evidence" value="ECO:0007669"/>
    <property type="project" value="UniProtKB-UniPathway"/>
</dbReference>
<keyword evidence="11" id="KW-1185">Reference proteome</keyword>
<accession>A0A1D2NH44</accession>
<keyword evidence="7" id="KW-0585">Phenylalanine catabolism</keyword>
<dbReference type="GO" id="GO:0016034">
    <property type="term" value="F:maleylacetoacetate isomerase activity"/>
    <property type="evidence" value="ECO:0007669"/>
    <property type="project" value="UniProtKB-EC"/>
</dbReference>
<dbReference type="SFLD" id="SFLDG00358">
    <property type="entry name" value="Main_(cytGST)"/>
    <property type="match status" value="1"/>
</dbReference>
<evidence type="ECO:0000313" key="11">
    <source>
        <dbReference type="Proteomes" id="UP000094527"/>
    </source>
</evidence>
<dbReference type="InterPro" id="IPR034330">
    <property type="entry name" value="GST_Zeta_C"/>
</dbReference>
<dbReference type="CDD" id="cd03191">
    <property type="entry name" value="GST_C_Zeta"/>
    <property type="match status" value="1"/>
</dbReference>
<dbReference type="SUPFAM" id="SSF47616">
    <property type="entry name" value="GST C-terminal domain-like"/>
    <property type="match status" value="1"/>
</dbReference>
<dbReference type="PANTHER" id="PTHR42673">
    <property type="entry name" value="MALEYLACETOACETATE ISOMERASE"/>
    <property type="match status" value="1"/>
</dbReference>
<evidence type="ECO:0000256" key="4">
    <source>
        <dbReference type="ARBA" id="ARBA00010007"/>
    </source>
</evidence>
<dbReference type="InterPro" id="IPR036282">
    <property type="entry name" value="Glutathione-S-Trfase_C_sf"/>
</dbReference>
<feature type="domain" description="GST C-terminal" evidence="9">
    <location>
        <begin position="151"/>
        <end position="283"/>
    </location>
</feature>
<comment type="cofactor">
    <cofactor evidence="2">
        <name>glutathione</name>
        <dbReference type="ChEBI" id="CHEBI:57925"/>
    </cofactor>
</comment>
<dbReference type="Pfam" id="PF13410">
    <property type="entry name" value="GST_C_2"/>
    <property type="match status" value="1"/>
</dbReference>
<dbReference type="AlphaFoldDB" id="A0A1D2NH44"/>
<dbReference type="GO" id="GO:0005737">
    <property type="term" value="C:cytoplasm"/>
    <property type="evidence" value="ECO:0007669"/>
    <property type="project" value="InterPro"/>
</dbReference>
<evidence type="ECO:0000256" key="5">
    <source>
        <dbReference type="ARBA" id="ARBA00013199"/>
    </source>
</evidence>
<evidence type="ECO:0000256" key="3">
    <source>
        <dbReference type="ARBA" id="ARBA00004671"/>
    </source>
</evidence>
<dbReference type="Gene3D" id="3.40.30.10">
    <property type="entry name" value="Glutaredoxin"/>
    <property type="match status" value="1"/>
</dbReference>